<protein>
    <submittedName>
        <fullName evidence="1">Uncharacterized protein</fullName>
    </submittedName>
</protein>
<dbReference type="AlphaFoldDB" id="A0A6C0L7H2"/>
<accession>A0A6C0L7H2</accession>
<sequence>MTSNYNIFVIQLENDKWFLHTSKESQIDRVLFESQVIYDFVRKNPPIKVYEISKSTHYFDINTLTKKYMNFIGIENVRGGIYSDEILPEFLLKSLELEINSTVEVYNKTSIFDSISNRENLTLDDYKKRAIEYNQLLSTGYKSITRDFFTNLEWLNNKVESYDYENQMHCADKFNKEETDRYKNLLSDMDTVRNYYYKLDEDKIKVDISVSLKYPGFTLDYFTYHQYWNKNLETEKVIALDILRKYKFMGYTLINIIDCMEFDFYNPNQ</sequence>
<dbReference type="EMBL" id="MN740443">
    <property type="protein sequence ID" value="QHU26543.1"/>
    <property type="molecule type" value="Genomic_DNA"/>
</dbReference>
<organism evidence="1">
    <name type="scientific">viral metagenome</name>
    <dbReference type="NCBI Taxonomy" id="1070528"/>
    <lineage>
        <taxon>unclassified sequences</taxon>
        <taxon>metagenomes</taxon>
        <taxon>organismal metagenomes</taxon>
    </lineage>
</organism>
<reference evidence="1" key="1">
    <citation type="journal article" date="2020" name="Nature">
        <title>Giant virus diversity and host interactions through global metagenomics.</title>
        <authorList>
            <person name="Schulz F."/>
            <person name="Roux S."/>
            <person name="Paez-Espino D."/>
            <person name="Jungbluth S."/>
            <person name="Walsh D.A."/>
            <person name="Denef V.J."/>
            <person name="McMahon K.D."/>
            <person name="Konstantinidis K.T."/>
            <person name="Eloe-Fadrosh E.A."/>
            <person name="Kyrpides N.C."/>
            <person name="Woyke T."/>
        </authorList>
    </citation>
    <scope>NUCLEOTIDE SEQUENCE</scope>
    <source>
        <strain evidence="1">GVMAG-M-3300027759-42</strain>
    </source>
</reference>
<evidence type="ECO:0000313" key="1">
    <source>
        <dbReference type="EMBL" id="QHU26543.1"/>
    </source>
</evidence>
<name>A0A6C0L7H2_9ZZZZ</name>
<proteinExistence type="predicted"/>